<name>A0A388TAI1_TERA1</name>
<sequence length="53" mass="6289">MNKAEAQMRIKLNINRLFDGGKLLVSRDDYTDNANYEYMENNEKFYKLAGLIR</sequence>
<protein>
    <submittedName>
        <fullName evidence="1">Uncharacterized protein</fullName>
    </submittedName>
</protein>
<comment type="caution">
    <text evidence="1">The sequence shown here is derived from an EMBL/GenBank/DDBJ whole genome shotgun (WGS) entry which is preliminary data.</text>
</comment>
<dbReference type="Proteomes" id="UP000269352">
    <property type="component" value="Unassembled WGS sequence"/>
</dbReference>
<evidence type="ECO:0000313" key="2">
    <source>
        <dbReference type="Proteomes" id="UP000269352"/>
    </source>
</evidence>
<evidence type="ECO:0000313" key="1">
    <source>
        <dbReference type="EMBL" id="GBR73285.1"/>
    </source>
</evidence>
<keyword evidence="2" id="KW-1185">Reference proteome</keyword>
<accession>A0A388TAI1</accession>
<gene>
    <name evidence="1" type="ORF">NO1_0694</name>
</gene>
<proteinExistence type="predicted"/>
<reference evidence="1 2" key="1">
    <citation type="journal article" date="2019" name="ISME J.">
        <title>Genome analyses of uncultured TG2/ZB3 bacteria in 'Margulisbacteria' specifically attached to ectosymbiotic spirochetes of protists in the termite gut.</title>
        <authorList>
            <person name="Utami Y.D."/>
            <person name="Kuwahara H."/>
            <person name="Igai K."/>
            <person name="Murakami T."/>
            <person name="Sugaya K."/>
            <person name="Morikawa T."/>
            <person name="Nagura Y."/>
            <person name="Yuki M."/>
            <person name="Deevong P."/>
            <person name="Inoue T."/>
            <person name="Kihara K."/>
            <person name="Lo N."/>
            <person name="Yamada A."/>
            <person name="Ohkuma M."/>
            <person name="Hongoh Y."/>
        </authorList>
    </citation>
    <scope>NUCLEOTIDE SEQUENCE [LARGE SCALE GENOMIC DNA]</scope>
    <source>
        <strain evidence="1">NkOx7-01</strain>
    </source>
</reference>
<organism evidence="1 2">
    <name type="scientific">Termititenax aidoneus</name>
    <dbReference type="NCBI Taxonomy" id="2218524"/>
    <lineage>
        <taxon>Bacteria</taxon>
        <taxon>Bacillati</taxon>
        <taxon>Candidatus Margulisiibacteriota</taxon>
        <taxon>Candidatus Termititenacia</taxon>
        <taxon>Candidatus Termititenacales</taxon>
        <taxon>Candidatus Termititenacaceae</taxon>
        <taxon>Candidatus Termititenax</taxon>
    </lineage>
</organism>
<dbReference type="AlphaFoldDB" id="A0A388TAI1"/>
<dbReference type="EMBL" id="BGZN01000008">
    <property type="protein sequence ID" value="GBR73285.1"/>
    <property type="molecule type" value="Genomic_DNA"/>
</dbReference>